<keyword evidence="6" id="KW-0472">Membrane</keyword>
<dbReference type="PANTHER" id="PTHR23514:SF3">
    <property type="entry name" value="BYPASS OF STOP CODON PROTEIN 6"/>
    <property type="match status" value="1"/>
</dbReference>
<dbReference type="GO" id="GO:0022857">
    <property type="term" value="F:transmembrane transporter activity"/>
    <property type="evidence" value="ECO:0007669"/>
    <property type="project" value="InterPro"/>
</dbReference>
<dbReference type="Pfam" id="PF07690">
    <property type="entry name" value="MFS_1"/>
    <property type="match status" value="1"/>
</dbReference>
<evidence type="ECO:0000256" key="4">
    <source>
        <dbReference type="ARBA" id="ARBA00022692"/>
    </source>
</evidence>
<evidence type="ECO:0000259" key="7">
    <source>
        <dbReference type="PROSITE" id="PS50850"/>
    </source>
</evidence>
<dbReference type="InterPro" id="IPR036259">
    <property type="entry name" value="MFS_trans_sf"/>
</dbReference>
<comment type="subcellular location">
    <subcellularLocation>
        <location evidence="1">Cell membrane</location>
        <topology evidence="1">Multi-pass membrane protein</topology>
    </subcellularLocation>
</comment>
<keyword evidence="3" id="KW-0813">Transport</keyword>
<dbReference type="AlphaFoldDB" id="A0A1H0W601"/>
<dbReference type="InterPro" id="IPR051788">
    <property type="entry name" value="MFS_Transporter"/>
</dbReference>
<evidence type="ECO:0000313" key="8">
    <source>
        <dbReference type="EMBL" id="SDP86018.1"/>
    </source>
</evidence>
<comment type="similarity">
    <text evidence="2">Belongs to the major facilitator superfamily.</text>
</comment>
<evidence type="ECO:0000256" key="2">
    <source>
        <dbReference type="ARBA" id="ARBA00008335"/>
    </source>
</evidence>
<dbReference type="InterPro" id="IPR011701">
    <property type="entry name" value="MFS"/>
</dbReference>
<feature type="domain" description="Major facilitator superfamily (MFS) profile" evidence="7">
    <location>
        <begin position="5"/>
        <end position="389"/>
    </location>
</feature>
<dbReference type="Gene3D" id="1.20.1250.20">
    <property type="entry name" value="MFS general substrate transporter like domains"/>
    <property type="match status" value="2"/>
</dbReference>
<dbReference type="SUPFAM" id="SSF103473">
    <property type="entry name" value="MFS general substrate transporter"/>
    <property type="match status" value="1"/>
</dbReference>
<dbReference type="PANTHER" id="PTHR23514">
    <property type="entry name" value="BYPASS OF STOP CODON PROTEIN 6"/>
    <property type="match status" value="1"/>
</dbReference>
<dbReference type="STRING" id="94869.SAMN04488529_1343"/>
<reference evidence="8 9" key="1">
    <citation type="submission" date="2016-10" db="EMBL/GenBank/DDBJ databases">
        <authorList>
            <person name="de Groot N.N."/>
        </authorList>
    </citation>
    <scope>NUCLEOTIDE SEQUENCE [LARGE SCALE GENOMIC DNA]</scope>
    <source>
        <strain evidence="8 9">DSM 12272</strain>
    </source>
</reference>
<keyword evidence="9" id="KW-1185">Reference proteome</keyword>
<keyword evidence="4" id="KW-0812">Transmembrane</keyword>
<dbReference type="OrthoDB" id="9795150at2"/>
<organism evidence="8 9">
    <name type="scientific">Clostridium gasigenes</name>
    <dbReference type="NCBI Taxonomy" id="94869"/>
    <lineage>
        <taxon>Bacteria</taxon>
        <taxon>Bacillati</taxon>
        <taxon>Bacillota</taxon>
        <taxon>Clostridia</taxon>
        <taxon>Eubacteriales</taxon>
        <taxon>Clostridiaceae</taxon>
        <taxon>Clostridium</taxon>
    </lineage>
</organism>
<dbReference type="InterPro" id="IPR020846">
    <property type="entry name" value="MFS_dom"/>
</dbReference>
<evidence type="ECO:0000313" key="9">
    <source>
        <dbReference type="Proteomes" id="UP000198597"/>
    </source>
</evidence>
<dbReference type="Proteomes" id="UP000198597">
    <property type="component" value="Unassembled WGS sequence"/>
</dbReference>
<keyword evidence="5" id="KW-1133">Transmembrane helix</keyword>
<gene>
    <name evidence="8" type="ORF">SAMN04488529_1343</name>
</gene>
<evidence type="ECO:0000256" key="1">
    <source>
        <dbReference type="ARBA" id="ARBA00004651"/>
    </source>
</evidence>
<evidence type="ECO:0000256" key="5">
    <source>
        <dbReference type="ARBA" id="ARBA00022989"/>
    </source>
</evidence>
<evidence type="ECO:0000256" key="6">
    <source>
        <dbReference type="ARBA" id="ARBA00023136"/>
    </source>
</evidence>
<sequence length="391" mass="42491">MGTFFLIIIYITFISLGLPDSLLGSAWPIMHRDLGVELSSAGIVSMIITSGTIVSSILSSKVIRRFGTGKVTFVSVTMTAGALFGFSLLQSFIWLCILAIPLGLGAGAVDSSLNNFVALHYKAKHMSWLHCFWGVGATSSPIIMSFFIANNNDWQKGYFSISIIQFLVVLLLIFTLPMWKKMENNNIAESAEDIKKSENVNIFKLPGAKLVLVSFLCYCATESTVGLWGSSYLVNHKGISPDVAARWLALFFGGITVGRLISGFVAMKLKSNILIRIGQSICIIGVTMLMLPLATYFSMVGLILIGLGCAPIFPSMLHDTPNRFGKDISQSIMGVQMAFAYIGSTIMPPLLGFIALKSGIGVLPIFLLVFIVIMLICSEKINIIMKAKKVV</sequence>
<evidence type="ECO:0000256" key="3">
    <source>
        <dbReference type="ARBA" id="ARBA00022448"/>
    </source>
</evidence>
<dbReference type="EMBL" id="FNJM01000034">
    <property type="protein sequence ID" value="SDP86018.1"/>
    <property type="molecule type" value="Genomic_DNA"/>
</dbReference>
<name>A0A1H0W601_9CLOT</name>
<dbReference type="RefSeq" id="WP_089973760.1">
    <property type="nucleotide sequence ID" value="NZ_FNJM01000034.1"/>
</dbReference>
<protein>
    <submittedName>
        <fullName evidence="8">Fucose permease</fullName>
    </submittedName>
</protein>
<accession>A0A1H0W601</accession>
<proteinExistence type="inferred from homology"/>
<dbReference type="PROSITE" id="PS50850">
    <property type="entry name" value="MFS"/>
    <property type="match status" value="1"/>
</dbReference>
<dbReference type="GO" id="GO:0005886">
    <property type="term" value="C:plasma membrane"/>
    <property type="evidence" value="ECO:0007669"/>
    <property type="project" value="UniProtKB-SubCell"/>
</dbReference>